<feature type="region of interest" description="Disordered" evidence="1">
    <location>
        <begin position="18"/>
        <end position="61"/>
    </location>
</feature>
<dbReference type="EMBL" id="CH476635">
    <property type="protein sequence ID" value="EDN94411.1"/>
    <property type="molecule type" value="Genomic_DNA"/>
</dbReference>
<evidence type="ECO:0000313" key="3">
    <source>
        <dbReference type="Proteomes" id="UP000001312"/>
    </source>
</evidence>
<dbReference type="Proteomes" id="UP000001312">
    <property type="component" value="Unassembled WGS sequence"/>
</dbReference>
<sequence length="133" mass="14894">MDGWSAWGEWILKKEEEMEVQEGKGVKGKSERGFDPQFFDAEVVEGPSGEEKREKETETKMNNIYGMHPRCVVDADDMSNTIIVIVTSDGRFSTEATWKCRLGRCQISSDSLNFGSYEEKGAPRGPHLGVGNQ</sequence>
<dbReference type="KEGG" id="ssl:SS1G_10284"/>
<name>A7EY69_SCLS1</name>
<dbReference type="InParanoid" id="A7EY69"/>
<proteinExistence type="predicted"/>
<dbReference type="GeneID" id="5484715"/>
<dbReference type="HOGENOM" id="CLU_1907946_0_0_1"/>
<evidence type="ECO:0000256" key="1">
    <source>
        <dbReference type="SAM" id="MobiDB-lite"/>
    </source>
</evidence>
<reference evidence="3" key="1">
    <citation type="journal article" date="2011" name="PLoS Genet.">
        <title>Genomic analysis of the necrotrophic fungal pathogens Sclerotinia sclerotiorum and Botrytis cinerea.</title>
        <authorList>
            <person name="Amselem J."/>
            <person name="Cuomo C.A."/>
            <person name="van Kan J.A."/>
            <person name="Viaud M."/>
            <person name="Benito E.P."/>
            <person name="Couloux A."/>
            <person name="Coutinho P.M."/>
            <person name="de Vries R.P."/>
            <person name="Dyer P.S."/>
            <person name="Fillinger S."/>
            <person name="Fournier E."/>
            <person name="Gout L."/>
            <person name="Hahn M."/>
            <person name="Kohn L."/>
            <person name="Lapalu N."/>
            <person name="Plummer K.M."/>
            <person name="Pradier J.M."/>
            <person name="Quevillon E."/>
            <person name="Sharon A."/>
            <person name="Simon A."/>
            <person name="ten Have A."/>
            <person name="Tudzynski B."/>
            <person name="Tudzynski P."/>
            <person name="Wincker P."/>
            <person name="Andrew M."/>
            <person name="Anthouard V."/>
            <person name="Beever R.E."/>
            <person name="Beffa R."/>
            <person name="Benoit I."/>
            <person name="Bouzid O."/>
            <person name="Brault B."/>
            <person name="Chen Z."/>
            <person name="Choquer M."/>
            <person name="Collemare J."/>
            <person name="Cotton P."/>
            <person name="Danchin E.G."/>
            <person name="Da Silva C."/>
            <person name="Gautier A."/>
            <person name="Giraud C."/>
            <person name="Giraud T."/>
            <person name="Gonzalez C."/>
            <person name="Grossetete S."/>
            <person name="Guldener U."/>
            <person name="Henrissat B."/>
            <person name="Howlett B.J."/>
            <person name="Kodira C."/>
            <person name="Kretschmer M."/>
            <person name="Lappartient A."/>
            <person name="Leroch M."/>
            <person name="Levis C."/>
            <person name="Mauceli E."/>
            <person name="Neuveglise C."/>
            <person name="Oeser B."/>
            <person name="Pearson M."/>
            <person name="Poulain J."/>
            <person name="Poussereau N."/>
            <person name="Quesneville H."/>
            <person name="Rascle C."/>
            <person name="Schumacher J."/>
            <person name="Segurens B."/>
            <person name="Sexton A."/>
            <person name="Silva E."/>
            <person name="Sirven C."/>
            <person name="Soanes D.M."/>
            <person name="Talbot N.J."/>
            <person name="Templeton M."/>
            <person name="Yandava C."/>
            <person name="Yarden O."/>
            <person name="Zeng Q."/>
            <person name="Rollins J.A."/>
            <person name="Lebrun M.H."/>
            <person name="Dickman M."/>
        </authorList>
    </citation>
    <scope>NUCLEOTIDE SEQUENCE [LARGE SCALE GENOMIC DNA]</scope>
    <source>
        <strain evidence="3">ATCC 18683 / 1980 / Ss-1</strain>
    </source>
</reference>
<keyword evidence="3" id="KW-1185">Reference proteome</keyword>
<accession>A7EY69</accession>
<feature type="compositionally biased region" description="Basic and acidic residues" evidence="1">
    <location>
        <begin position="18"/>
        <end position="34"/>
    </location>
</feature>
<dbReference type="AlphaFoldDB" id="A7EY69"/>
<protein>
    <submittedName>
        <fullName evidence="2">Uncharacterized protein</fullName>
    </submittedName>
</protein>
<organism evidence="2 3">
    <name type="scientific">Sclerotinia sclerotiorum (strain ATCC 18683 / 1980 / Ss-1)</name>
    <name type="common">White mold</name>
    <name type="synonym">Whetzelinia sclerotiorum</name>
    <dbReference type="NCBI Taxonomy" id="665079"/>
    <lineage>
        <taxon>Eukaryota</taxon>
        <taxon>Fungi</taxon>
        <taxon>Dikarya</taxon>
        <taxon>Ascomycota</taxon>
        <taxon>Pezizomycotina</taxon>
        <taxon>Leotiomycetes</taxon>
        <taxon>Helotiales</taxon>
        <taxon>Sclerotiniaceae</taxon>
        <taxon>Sclerotinia</taxon>
    </lineage>
</organism>
<gene>
    <name evidence="2" type="ORF">SS1G_10284</name>
</gene>
<dbReference type="RefSeq" id="XP_001588737.1">
    <property type="nucleotide sequence ID" value="XM_001588687.1"/>
</dbReference>
<evidence type="ECO:0000313" key="2">
    <source>
        <dbReference type="EMBL" id="EDN94411.1"/>
    </source>
</evidence>
<feature type="region of interest" description="Disordered" evidence="1">
    <location>
        <begin position="113"/>
        <end position="133"/>
    </location>
</feature>
<feature type="compositionally biased region" description="Basic and acidic residues" evidence="1">
    <location>
        <begin position="49"/>
        <end position="59"/>
    </location>
</feature>